<dbReference type="SUPFAM" id="SSF90188">
    <property type="entry name" value="Somatomedin B domain"/>
    <property type="match status" value="2"/>
</dbReference>
<accession>A0A493TCL8</accession>
<dbReference type="GO" id="GO:0045599">
    <property type="term" value="P:negative regulation of fat cell differentiation"/>
    <property type="evidence" value="ECO:0007669"/>
    <property type="project" value="TreeGrafter"/>
</dbReference>
<evidence type="ECO:0000256" key="21">
    <source>
        <dbReference type="ARBA" id="ARBA00044894"/>
    </source>
</evidence>
<feature type="domain" description="SMB" evidence="30">
    <location>
        <begin position="246"/>
        <end position="290"/>
    </location>
</feature>
<evidence type="ECO:0000259" key="30">
    <source>
        <dbReference type="PROSITE" id="PS50958"/>
    </source>
</evidence>
<feature type="domain" description="SMB" evidence="30">
    <location>
        <begin position="205"/>
        <end position="245"/>
    </location>
</feature>
<keyword evidence="10" id="KW-0677">Repeat</keyword>
<dbReference type="GO" id="GO:0046872">
    <property type="term" value="F:metal ion binding"/>
    <property type="evidence" value="ECO:0007669"/>
    <property type="project" value="UniProtKB-KW"/>
</dbReference>
<evidence type="ECO:0000256" key="14">
    <source>
        <dbReference type="ARBA" id="ARBA00022968"/>
    </source>
</evidence>
<evidence type="ECO:0000256" key="17">
    <source>
        <dbReference type="ARBA" id="ARBA00023157"/>
    </source>
</evidence>
<evidence type="ECO:0000256" key="29">
    <source>
        <dbReference type="SAM" id="MobiDB-lite"/>
    </source>
</evidence>
<reference evidence="31" key="3">
    <citation type="submission" date="2025-09" db="UniProtKB">
        <authorList>
            <consortium name="Ensembl"/>
        </authorList>
    </citation>
    <scope>IDENTIFICATION</scope>
</reference>
<dbReference type="InterPro" id="IPR001604">
    <property type="entry name" value="Endo_G_ENPP1-like_dom"/>
</dbReference>
<dbReference type="GO" id="GO:0046034">
    <property type="term" value="P:ATP metabolic process"/>
    <property type="evidence" value="ECO:0007669"/>
    <property type="project" value="TreeGrafter"/>
</dbReference>
<dbReference type="Pfam" id="PF01663">
    <property type="entry name" value="Phosphodiest"/>
    <property type="match status" value="1"/>
</dbReference>
<comment type="catalytic activity">
    <reaction evidence="28">
        <text>P(1),P(4)-bis(5'-adenosyl) tetraphosphate + H2O = AMP + ATP + 2 H(+)</text>
        <dbReference type="Rhea" id="RHEA:32039"/>
        <dbReference type="ChEBI" id="CHEBI:15377"/>
        <dbReference type="ChEBI" id="CHEBI:15378"/>
        <dbReference type="ChEBI" id="CHEBI:30616"/>
        <dbReference type="ChEBI" id="CHEBI:58141"/>
        <dbReference type="ChEBI" id="CHEBI:456215"/>
    </reaction>
    <physiologicalReaction direction="left-to-right" evidence="28">
        <dbReference type="Rhea" id="RHEA:32040"/>
    </physiologicalReaction>
</comment>
<evidence type="ECO:0000256" key="23">
    <source>
        <dbReference type="ARBA" id="ARBA00045000"/>
    </source>
</evidence>
<dbReference type="FunFam" id="3.40.720.10:FF:000010">
    <property type="entry name" value="Ectonucleotide pyrophosphatase/phosphodiesterase family member 1"/>
    <property type="match status" value="1"/>
</dbReference>
<name>A0A493TCL8_ANAPP</name>
<dbReference type="AlphaFoldDB" id="A0A493TCL8"/>
<evidence type="ECO:0000313" key="32">
    <source>
        <dbReference type="Proteomes" id="UP000016666"/>
    </source>
</evidence>
<dbReference type="GO" id="GO:0030500">
    <property type="term" value="P:regulation of bone mineralization"/>
    <property type="evidence" value="ECO:0007669"/>
    <property type="project" value="TreeGrafter"/>
</dbReference>
<dbReference type="FunFam" id="4.10.410.20:FF:000001">
    <property type="entry name" value="Ectonucleotide pyrophosphatase/phosphodiesterase family member 2"/>
    <property type="match status" value="1"/>
</dbReference>
<evidence type="ECO:0000256" key="20">
    <source>
        <dbReference type="ARBA" id="ARBA00044879"/>
    </source>
</evidence>
<dbReference type="SMART" id="SM00201">
    <property type="entry name" value="SO"/>
    <property type="match status" value="2"/>
</dbReference>
<dbReference type="InterPro" id="IPR036024">
    <property type="entry name" value="Somatomedin_B-like_dom_sf"/>
</dbReference>
<dbReference type="EC" id="3.6.1.9" evidence="19"/>
<evidence type="ECO:0000256" key="27">
    <source>
        <dbReference type="ARBA" id="ARBA00048215"/>
    </source>
</evidence>
<comment type="catalytic activity">
    <reaction evidence="20">
        <text>a ribonucleoside 5'-triphosphate + H2O = a ribonucleoside 5'-phosphate + diphosphate + H(+)</text>
        <dbReference type="Rhea" id="RHEA:23996"/>
        <dbReference type="ChEBI" id="CHEBI:15377"/>
        <dbReference type="ChEBI" id="CHEBI:15378"/>
        <dbReference type="ChEBI" id="CHEBI:33019"/>
        <dbReference type="ChEBI" id="CHEBI:58043"/>
        <dbReference type="ChEBI" id="CHEBI:61557"/>
        <dbReference type="EC" id="3.6.1.9"/>
    </reaction>
    <physiologicalReaction direction="left-to-right" evidence="20">
        <dbReference type="Rhea" id="RHEA:23997"/>
    </physiologicalReaction>
</comment>
<dbReference type="Proteomes" id="UP000016666">
    <property type="component" value="Chromosome 3"/>
</dbReference>
<dbReference type="PROSITE" id="PS50958">
    <property type="entry name" value="SMB_2"/>
    <property type="match status" value="2"/>
</dbReference>
<proteinExistence type="predicted"/>
<keyword evidence="12" id="KW-0862">Zinc</keyword>
<dbReference type="InterPro" id="IPR002591">
    <property type="entry name" value="Phosphodiest/P_Trfase"/>
</dbReference>
<dbReference type="PANTHER" id="PTHR10151">
    <property type="entry name" value="ECTONUCLEOTIDE PYROPHOSPHATASE/PHOSPHODIESTERASE"/>
    <property type="match status" value="1"/>
</dbReference>
<keyword evidence="16" id="KW-0472">Membrane</keyword>
<evidence type="ECO:0000256" key="16">
    <source>
        <dbReference type="ARBA" id="ARBA00023136"/>
    </source>
</evidence>
<evidence type="ECO:0000256" key="9">
    <source>
        <dbReference type="ARBA" id="ARBA00022723"/>
    </source>
</evidence>
<organism evidence="31 32">
    <name type="scientific">Anas platyrhynchos platyrhynchos</name>
    <name type="common">Northern mallard</name>
    <dbReference type="NCBI Taxonomy" id="8840"/>
    <lineage>
        <taxon>Eukaryota</taxon>
        <taxon>Metazoa</taxon>
        <taxon>Chordata</taxon>
        <taxon>Craniata</taxon>
        <taxon>Vertebrata</taxon>
        <taxon>Euteleostomi</taxon>
        <taxon>Archelosauria</taxon>
        <taxon>Archosauria</taxon>
        <taxon>Dinosauria</taxon>
        <taxon>Saurischia</taxon>
        <taxon>Theropoda</taxon>
        <taxon>Coelurosauria</taxon>
        <taxon>Aves</taxon>
        <taxon>Neognathae</taxon>
        <taxon>Galloanserae</taxon>
        <taxon>Anseriformes</taxon>
        <taxon>Anatidae</taxon>
        <taxon>Anatinae</taxon>
        <taxon>Anas</taxon>
    </lineage>
</organism>
<dbReference type="GO" id="GO:0003676">
    <property type="term" value="F:nucleic acid binding"/>
    <property type="evidence" value="ECO:0007669"/>
    <property type="project" value="InterPro"/>
</dbReference>
<dbReference type="GO" id="GO:0004528">
    <property type="term" value="F:phosphodiesterase I activity"/>
    <property type="evidence" value="ECO:0007669"/>
    <property type="project" value="UniProtKB-EC"/>
</dbReference>
<dbReference type="SMART" id="SM00477">
    <property type="entry name" value="NUC"/>
    <property type="match status" value="1"/>
</dbReference>
<keyword evidence="17" id="KW-1015">Disulfide bond</keyword>
<dbReference type="InterPro" id="IPR044925">
    <property type="entry name" value="His-Me_finger_sf"/>
</dbReference>
<comment type="catalytic activity">
    <reaction evidence="22">
        <text>CTP + H2O = CMP + diphosphate + H(+)</text>
        <dbReference type="Rhea" id="RHEA:27762"/>
        <dbReference type="ChEBI" id="CHEBI:15377"/>
        <dbReference type="ChEBI" id="CHEBI:15378"/>
        <dbReference type="ChEBI" id="CHEBI:33019"/>
        <dbReference type="ChEBI" id="CHEBI:37563"/>
        <dbReference type="ChEBI" id="CHEBI:60377"/>
        <dbReference type="EC" id="3.6.1.9"/>
    </reaction>
    <physiologicalReaction direction="left-to-right" evidence="22">
        <dbReference type="Rhea" id="RHEA:27763"/>
    </physiologicalReaction>
</comment>
<comment type="catalytic activity">
    <reaction evidence="27">
        <text>GTP + H2O = GMP + diphosphate + H(+)</text>
        <dbReference type="Rhea" id="RHEA:29391"/>
        <dbReference type="ChEBI" id="CHEBI:15377"/>
        <dbReference type="ChEBI" id="CHEBI:15378"/>
        <dbReference type="ChEBI" id="CHEBI:33019"/>
        <dbReference type="ChEBI" id="CHEBI:37565"/>
        <dbReference type="ChEBI" id="CHEBI:58115"/>
        <dbReference type="EC" id="3.6.1.9"/>
    </reaction>
    <physiologicalReaction direction="left-to-right" evidence="27">
        <dbReference type="Rhea" id="RHEA:29392"/>
    </physiologicalReaction>
</comment>
<dbReference type="SMART" id="SM00892">
    <property type="entry name" value="Endonuclease_NS"/>
    <property type="match status" value="1"/>
</dbReference>
<dbReference type="GeneTree" id="ENSGT00940000156034"/>
<keyword evidence="8" id="KW-0812">Transmembrane</keyword>
<dbReference type="Pfam" id="PF01033">
    <property type="entry name" value="Somatomedin_B"/>
    <property type="match status" value="2"/>
</dbReference>
<sequence length="1061" mass="118350">MVPLRCCCPRPPVGHPPPICTKTGTGRAGSIRSHPHAGQGSAAPRRPPGASSPSSAAASGQPRGTAPSRCLGGGWRAGRGRAGPRLITAGGGQSGGGGMPGGGGTAAAAGGSGQGNGETVAMVVAAGNGRQREGAAGPGVADGEARAAAVPMLPALEVAEEPEKAAGGRSKDPNTYKVLSLVLCVCMLTTILGCIFGLKPSCSKDVKTCKGRCFERSFGSCRCDRDCVKHGNCCLDYQETCIEPAHIWTCNKFRCGEKRQPEYHCSCADDCVEKKDCCVNYNAVCKGEASWVEEECEDITEPQCPKGFTKSPVLLFSLDGFRAEYLQTWGRLLPVISKLQKCGTFTSSMRPVYPSKTFPNHYSVVTGLYPESHGIIDNKMYDLKRNASFTLRSEEKFNPQWYQGQPIWLTAMYQGLKAGTFFWPGSDVAIDGTFPNLYEKYNGSIPFEERVVTILRWLQLPEDERPHFYTLYLEEPDSSGHKFGPVSSGVILALQRVDNIVGMLMDGLKQMNLHKCLNIIFISDHGMEAGSCRKTAYLSNYLDNVQDFILVPGPAARLRPNNVPDEYFSFNYEGIVRNLTCREPSQPFKAYMKQLLPKRFHYANNDRIEPLHFYLNSQWQLARKPFEIKSCMGGFHGSDNRFPSMQAIFIGFGPGFKFQTQVDPFENIEVYNLMCDLLDLKPAPNNGTHGQLNHLLRNPVYIPQHPKETIHPSECSVVGQRNFPVSLGCSCRTVGLPVRDFQQRLNLTETEVKKTEKLTLPYGRPRVLQKRHNYCLLYHYRYVNAYSKDYRMSLWNAYTINKDDKWLSATEDISSCLHKDVRIPFNHNQTCSFYNNHPRLSYGFLSPSMLWNYFHQYLLPEYAAARNGVNVVSGPVFDYDFDGLYDTPEKVKRHRGNSEVPVPSHFFIVLTSCKNTSETPLECEGSLDALSFIVPHREDNSESCADGKSESLWVEERMKFHTARVRDIELLTGLSFYQDRKQPVSEILQLKTYLPTFEKTLLDANPEEACHELSWKLSGHTQLLQVLRSVETPSFSSTHALVFVILPLSLKLTSQNCLCYV</sequence>
<dbReference type="InterPro" id="IPR001212">
    <property type="entry name" value="Somatomedin_B_dom"/>
</dbReference>
<comment type="cofactor">
    <cofactor evidence="2">
        <name>Zn(2+)</name>
        <dbReference type="ChEBI" id="CHEBI:29105"/>
    </cofactor>
</comment>
<keyword evidence="7" id="KW-0964">Secreted</keyword>
<dbReference type="CDD" id="cd00091">
    <property type="entry name" value="NUC"/>
    <property type="match status" value="1"/>
</dbReference>
<dbReference type="InterPro" id="IPR017850">
    <property type="entry name" value="Alkaline_phosphatase_core_sf"/>
</dbReference>
<dbReference type="PROSITE" id="PS00524">
    <property type="entry name" value="SMB_1"/>
    <property type="match status" value="2"/>
</dbReference>
<evidence type="ECO:0000256" key="18">
    <source>
        <dbReference type="ARBA" id="ARBA00023180"/>
    </source>
</evidence>
<protein>
    <recommendedName>
        <fullName evidence="25">Alkaline phosphodiesterase I</fullName>
        <ecNumber evidence="5">3.1.4.1</ecNumber>
        <ecNumber evidence="19">3.6.1.9</ecNumber>
    </recommendedName>
    <alternativeName>
        <fullName evidence="23">Nucleotide diphosphatase</fullName>
    </alternativeName>
    <alternativeName>
        <fullName evidence="24">Nucleotide pyrophosphatase</fullName>
    </alternativeName>
</protein>
<evidence type="ECO:0000256" key="25">
    <source>
        <dbReference type="ARBA" id="ARBA00045013"/>
    </source>
</evidence>
<keyword evidence="9" id="KW-0479">Metal-binding</keyword>
<comment type="catalytic activity">
    <reaction evidence="26">
        <text>UTP + H2O = UMP + diphosphate + H(+)</text>
        <dbReference type="Rhea" id="RHEA:29395"/>
        <dbReference type="ChEBI" id="CHEBI:15377"/>
        <dbReference type="ChEBI" id="CHEBI:15378"/>
        <dbReference type="ChEBI" id="CHEBI:33019"/>
        <dbReference type="ChEBI" id="CHEBI:46398"/>
        <dbReference type="ChEBI" id="CHEBI:57865"/>
        <dbReference type="EC" id="3.6.1.9"/>
    </reaction>
    <physiologicalReaction direction="left-to-right" evidence="26">
        <dbReference type="Rhea" id="RHEA:29396"/>
    </physiologicalReaction>
</comment>
<evidence type="ECO:0000256" key="6">
    <source>
        <dbReference type="ARBA" id="ARBA00022475"/>
    </source>
</evidence>
<gene>
    <name evidence="31" type="primary">ENPP1</name>
</gene>
<evidence type="ECO:0000256" key="12">
    <source>
        <dbReference type="ARBA" id="ARBA00022833"/>
    </source>
</evidence>
<evidence type="ECO:0000256" key="15">
    <source>
        <dbReference type="ARBA" id="ARBA00022989"/>
    </source>
</evidence>
<comment type="subcellular location">
    <subcellularLocation>
        <location evidence="3">Cell membrane</location>
        <topology evidence="3">Single-pass type II membrane protein</topology>
    </subcellularLocation>
    <subcellularLocation>
        <location evidence="4">Secreted</location>
    </subcellularLocation>
</comment>
<dbReference type="GO" id="GO:0009143">
    <property type="term" value="P:nucleoside triphosphate catabolic process"/>
    <property type="evidence" value="ECO:0007669"/>
    <property type="project" value="TreeGrafter"/>
</dbReference>
<evidence type="ECO:0000256" key="7">
    <source>
        <dbReference type="ARBA" id="ARBA00022525"/>
    </source>
</evidence>
<evidence type="ECO:0000256" key="19">
    <source>
        <dbReference type="ARBA" id="ARBA00038862"/>
    </source>
</evidence>
<comment type="catalytic activity">
    <reaction evidence="21">
        <text>ATP + H2O = AMP + diphosphate + H(+)</text>
        <dbReference type="Rhea" id="RHEA:14245"/>
        <dbReference type="ChEBI" id="CHEBI:15377"/>
        <dbReference type="ChEBI" id="CHEBI:15378"/>
        <dbReference type="ChEBI" id="CHEBI:30616"/>
        <dbReference type="ChEBI" id="CHEBI:33019"/>
        <dbReference type="ChEBI" id="CHEBI:456215"/>
        <dbReference type="EC" id="3.6.1.9"/>
    </reaction>
    <physiologicalReaction direction="left-to-right" evidence="21">
        <dbReference type="Rhea" id="RHEA:14246"/>
    </physiologicalReaction>
</comment>
<dbReference type="GO" id="GO:0004551">
    <property type="term" value="F:dinucleotide phosphatase activity"/>
    <property type="evidence" value="ECO:0007669"/>
    <property type="project" value="TreeGrafter"/>
</dbReference>
<evidence type="ECO:0000256" key="24">
    <source>
        <dbReference type="ARBA" id="ARBA00045010"/>
    </source>
</evidence>
<keyword evidence="15" id="KW-1133">Transmembrane helix</keyword>
<evidence type="ECO:0000256" key="22">
    <source>
        <dbReference type="ARBA" id="ARBA00044922"/>
    </source>
</evidence>
<keyword evidence="11" id="KW-0378">Hydrolase</keyword>
<evidence type="ECO:0000256" key="28">
    <source>
        <dbReference type="ARBA" id="ARBA00049048"/>
    </source>
</evidence>
<dbReference type="SUPFAM" id="SSF54060">
    <property type="entry name" value="His-Me finger endonucleases"/>
    <property type="match status" value="1"/>
</dbReference>
<dbReference type="Ensembl" id="ENSAPLT00000032697.1">
    <property type="protein sequence ID" value="ENSAPLP00000023614.1"/>
    <property type="gene ID" value="ENSAPLG00000009457.2"/>
</dbReference>
<evidence type="ECO:0000256" key="1">
    <source>
        <dbReference type="ARBA" id="ARBA00000983"/>
    </source>
</evidence>
<keyword evidence="18" id="KW-0325">Glycoprotein</keyword>
<comment type="catalytic activity">
    <reaction evidence="1">
        <text>Hydrolytically removes 5'-nucleotides successively from the 3'-hydroxy termini of 3'-hydroxy-terminated oligonucleotides.</text>
        <dbReference type="EC" id="3.1.4.1"/>
    </reaction>
</comment>
<dbReference type="OMA" id="LMDGMIN"/>
<dbReference type="Gene3D" id="3.40.570.10">
    <property type="entry name" value="Extracellular Endonuclease, subunit A"/>
    <property type="match status" value="2"/>
</dbReference>
<evidence type="ECO:0000256" key="4">
    <source>
        <dbReference type="ARBA" id="ARBA00004613"/>
    </source>
</evidence>
<dbReference type="PANTHER" id="PTHR10151:SF77">
    <property type="entry name" value="ECTONUCLEOTIDE PYROPHOSPHATASE_PHOSPHODIESTERASE FAMILY MEMBER 1"/>
    <property type="match status" value="1"/>
</dbReference>
<feature type="compositionally biased region" description="Gly residues" evidence="29">
    <location>
        <begin position="89"/>
        <end position="113"/>
    </location>
</feature>
<evidence type="ECO:0000256" key="3">
    <source>
        <dbReference type="ARBA" id="ARBA00004401"/>
    </source>
</evidence>
<dbReference type="GO" id="GO:0005886">
    <property type="term" value="C:plasma membrane"/>
    <property type="evidence" value="ECO:0007669"/>
    <property type="project" value="UniProtKB-SubCell"/>
</dbReference>
<evidence type="ECO:0000256" key="26">
    <source>
        <dbReference type="ARBA" id="ARBA00047299"/>
    </source>
</evidence>
<dbReference type="InterPro" id="IPR044929">
    <property type="entry name" value="DNA/RNA_non-sp_Endonuclease_sf"/>
</dbReference>
<keyword evidence="6" id="KW-1003">Cell membrane</keyword>
<feature type="compositionally biased region" description="Low complexity" evidence="29">
    <location>
        <begin position="37"/>
        <end position="64"/>
    </location>
</feature>
<keyword evidence="14" id="KW-0735">Signal-anchor</keyword>
<dbReference type="GO" id="GO:0047429">
    <property type="term" value="F:nucleoside triphosphate diphosphatase activity"/>
    <property type="evidence" value="ECO:0007669"/>
    <property type="project" value="UniProtKB-EC"/>
</dbReference>
<keyword evidence="13" id="KW-0106">Calcium</keyword>
<dbReference type="GO" id="GO:0009986">
    <property type="term" value="C:cell surface"/>
    <property type="evidence" value="ECO:0007669"/>
    <property type="project" value="TreeGrafter"/>
</dbReference>
<keyword evidence="32" id="KW-1185">Reference proteome</keyword>
<dbReference type="EC" id="3.1.4.1" evidence="5"/>
<evidence type="ECO:0000256" key="8">
    <source>
        <dbReference type="ARBA" id="ARBA00022692"/>
    </source>
</evidence>
<reference evidence="31" key="2">
    <citation type="submission" date="2025-08" db="UniProtKB">
        <authorList>
            <consortium name="Ensembl"/>
        </authorList>
    </citation>
    <scope>IDENTIFICATION</scope>
</reference>
<dbReference type="FunFam" id="4.10.410.20:FF:000003">
    <property type="entry name" value="Ectonucleotide pyrophosphatase/phosphodiesterase family member 1"/>
    <property type="match status" value="1"/>
</dbReference>
<evidence type="ECO:0000313" key="31">
    <source>
        <dbReference type="Ensembl" id="ENSAPLP00000023614.1"/>
    </source>
</evidence>
<feature type="compositionally biased region" description="Gly residues" evidence="29">
    <location>
        <begin position="71"/>
        <end position="81"/>
    </location>
</feature>
<dbReference type="SUPFAM" id="SSF53649">
    <property type="entry name" value="Alkaline phosphatase-like"/>
    <property type="match status" value="1"/>
</dbReference>
<evidence type="ECO:0000256" key="11">
    <source>
        <dbReference type="ARBA" id="ARBA00022801"/>
    </source>
</evidence>
<evidence type="ECO:0000256" key="10">
    <source>
        <dbReference type="ARBA" id="ARBA00022737"/>
    </source>
</evidence>
<evidence type="ECO:0000256" key="2">
    <source>
        <dbReference type="ARBA" id="ARBA00001947"/>
    </source>
</evidence>
<evidence type="ECO:0000256" key="13">
    <source>
        <dbReference type="ARBA" id="ARBA00022837"/>
    </source>
</evidence>
<feature type="region of interest" description="Disordered" evidence="29">
    <location>
        <begin position="13"/>
        <end position="113"/>
    </location>
</feature>
<dbReference type="GO" id="GO:0030505">
    <property type="term" value="P:inorganic diphosphate transport"/>
    <property type="evidence" value="ECO:0007669"/>
    <property type="project" value="TreeGrafter"/>
</dbReference>
<dbReference type="InterPro" id="IPR020821">
    <property type="entry name" value="ENPP1-3/EXOG-like_nuc-like"/>
</dbReference>
<dbReference type="GO" id="GO:0005576">
    <property type="term" value="C:extracellular region"/>
    <property type="evidence" value="ECO:0007669"/>
    <property type="project" value="UniProtKB-SubCell"/>
</dbReference>
<dbReference type="CDD" id="cd16018">
    <property type="entry name" value="Enpp"/>
    <property type="match status" value="1"/>
</dbReference>
<dbReference type="Gene3D" id="3.40.720.10">
    <property type="entry name" value="Alkaline Phosphatase, subunit A"/>
    <property type="match status" value="1"/>
</dbReference>
<dbReference type="Gene3D" id="4.10.410.20">
    <property type="match status" value="2"/>
</dbReference>
<reference evidence="31 32" key="1">
    <citation type="submission" date="2017-10" db="EMBL/GenBank/DDBJ databases">
        <title>A new Pekin duck reference genome.</title>
        <authorList>
            <person name="Hou Z.-C."/>
            <person name="Zhou Z.-K."/>
            <person name="Zhu F."/>
            <person name="Hou S.-S."/>
        </authorList>
    </citation>
    <scope>NUCLEOTIDE SEQUENCE [LARGE SCALE GENOMIC DNA]</scope>
</reference>
<evidence type="ECO:0000256" key="5">
    <source>
        <dbReference type="ARBA" id="ARBA00012029"/>
    </source>
</evidence>